<evidence type="ECO:0000313" key="1">
    <source>
        <dbReference type="EMBL" id="CAN0555312.1"/>
    </source>
</evidence>
<accession>A0AC60A5F1</accession>
<organism evidence="1 2">
    <name type="scientific">Rangifer tarandus platyrhynchus</name>
    <name type="common">Svalbard reindeer</name>
    <dbReference type="NCBI Taxonomy" id="3082113"/>
    <lineage>
        <taxon>Eukaryota</taxon>
        <taxon>Metazoa</taxon>
        <taxon>Chordata</taxon>
        <taxon>Craniata</taxon>
        <taxon>Vertebrata</taxon>
        <taxon>Euteleostomi</taxon>
        <taxon>Mammalia</taxon>
        <taxon>Eutheria</taxon>
        <taxon>Laurasiatheria</taxon>
        <taxon>Artiodactyla</taxon>
        <taxon>Ruminantia</taxon>
        <taxon>Pecora</taxon>
        <taxon>Cervidae</taxon>
        <taxon>Odocoileinae</taxon>
        <taxon>Rangifer</taxon>
    </lineage>
</organism>
<reference evidence="1" key="2">
    <citation type="submission" date="2025-03" db="EMBL/GenBank/DDBJ databases">
        <authorList>
            <consortium name="ELIXIR-Norway"/>
            <consortium name="Elixir Norway"/>
        </authorList>
    </citation>
    <scope>NUCLEOTIDE SEQUENCE</scope>
</reference>
<name>A0AC60A5F1_RANTA</name>
<sequence length="85" mass="9330">MEQGRGSDPAAFTFHLRPSSFRLILYPLARLQPLRHTSAPKACALIGPYDVTGKMGVKRSLGRHRVQEDIGLDLTAADHGWCSNA</sequence>
<proteinExistence type="predicted"/>
<gene>
    <name evidence="1" type="ORF">MRATA1EN22A_LOCUS26810</name>
</gene>
<dbReference type="Proteomes" id="UP001162501">
    <property type="component" value="Chromosome 7"/>
</dbReference>
<protein>
    <submittedName>
        <fullName evidence="1">Uncharacterized protein</fullName>
    </submittedName>
</protein>
<dbReference type="EMBL" id="OX596091">
    <property type="protein sequence ID" value="CAN0555312.1"/>
    <property type="molecule type" value="Genomic_DNA"/>
</dbReference>
<evidence type="ECO:0000313" key="2">
    <source>
        <dbReference type="Proteomes" id="UP001162501"/>
    </source>
</evidence>
<reference evidence="1" key="1">
    <citation type="submission" date="2023-05" db="EMBL/GenBank/DDBJ databases">
        <authorList>
            <consortium name="ELIXIR-Norway"/>
        </authorList>
    </citation>
    <scope>NUCLEOTIDE SEQUENCE</scope>
</reference>